<dbReference type="PANTHER" id="PTHR43280:SF10">
    <property type="entry name" value="REGULATORY PROTEIN POCR"/>
    <property type="match status" value="1"/>
</dbReference>
<evidence type="ECO:0000256" key="3">
    <source>
        <dbReference type="ARBA" id="ARBA00023163"/>
    </source>
</evidence>
<dbReference type="SMART" id="SM00342">
    <property type="entry name" value="HTH_ARAC"/>
    <property type="match status" value="1"/>
</dbReference>
<name>D3LW73_9FIRM</name>
<evidence type="ECO:0000313" key="5">
    <source>
        <dbReference type="EMBL" id="EFD93540.1"/>
    </source>
</evidence>
<gene>
    <name evidence="5" type="ORF">HMPREF0889_1214</name>
</gene>
<dbReference type="InterPro" id="IPR009057">
    <property type="entry name" value="Homeodomain-like_sf"/>
</dbReference>
<feature type="domain" description="HTH araC/xylS-type" evidence="4">
    <location>
        <begin position="196"/>
        <end position="294"/>
    </location>
</feature>
<keyword evidence="2" id="KW-0238">DNA-binding</keyword>
<dbReference type="InterPro" id="IPR018060">
    <property type="entry name" value="HTH_AraC"/>
</dbReference>
<keyword evidence="1" id="KW-0805">Transcription regulation</keyword>
<dbReference type="PROSITE" id="PS01124">
    <property type="entry name" value="HTH_ARAC_FAMILY_2"/>
    <property type="match status" value="1"/>
</dbReference>
<dbReference type="EMBL" id="ADGP01000023">
    <property type="protein sequence ID" value="EFD93540.1"/>
    <property type="molecule type" value="Genomic_DNA"/>
</dbReference>
<accession>D3LW73</accession>
<proteinExistence type="predicted"/>
<dbReference type="OrthoDB" id="9788446at2"/>
<sequence>MTITLSNEEQVRRTVSSIMHDYTHATGIACVYADIRGRECSNTYNFTKFCKFIRSVPAFRDKCYQCDLCGGIETLKKQQCCPYRCHAGLVDFAVPIVKNNKIYGFIISGQMALEDIRIQYVQKPTEWKFDNNVNKYFQSIPKYSYEEVTSASRVLQTLVSCQFPYFMRETLPVEELVENVSAEEAEIFVGMRPEIQQAVRYIRKNLHGKLSLKNIAEEVYLSESYLSKLFKQEMKINLIQYINQCRIMEAKKILCSSKKSVDTVSRELGYHRTSYFCKIFKQHVGKTPYAYRKKSLDLQNNEN</sequence>
<dbReference type="Gene3D" id="1.10.10.60">
    <property type="entry name" value="Homeodomain-like"/>
    <property type="match status" value="2"/>
</dbReference>
<keyword evidence="3" id="KW-0804">Transcription</keyword>
<comment type="caution">
    <text evidence="5">The sequence shown here is derived from an EMBL/GenBank/DDBJ whole genome shotgun (WGS) entry which is preliminary data.</text>
</comment>
<dbReference type="Pfam" id="PF10114">
    <property type="entry name" value="PocR"/>
    <property type="match status" value="1"/>
</dbReference>
<evidence type="ECO:0000259" key="4">
    <source>
        <dbReference type="PROSITE" id="PS01124"/>
    </source>
</evidence>
<evidence type="ECO:0000256" key="1">
    <source>
        <dbReference type="ARBA" id="ARBA00023015"/>
    </source>
</evidence>
<dbReference type="RefSeq" id="WP_009370031.1">
    <property type="nucleotide sequence ID" value="NZ_ADGP01000023.1"/>
</dbReference>
<dbReference type="PANTHER" id="PTHR43280">
    <property type="entry name" value="ARAC-FAMILY TRANSCRIPTIONAL REGULATOR"/>
    <property type="match status" value="1"/>
</dbReference>
<dbReference type="InterPro" id="IPR018062">
    <property type="entry name" value="HTH_AraC-typ_CS"/>
</dbReference>
<dbReference type="InterPro" id="IPR018771">
    <property type="entry name" value="PocR_dom"/>
</dbReference>
<protein>
    <submittedName>
        <fullName evidence="5">Transcriptional regulator, AraC family</fullName>
    </submittedName>
</protein>
<dbReference type="SUPFAM" id="SSF46689">
    <property type="entry name" value="Homeodomain-like"/>
    <property type="match status" value="2"/>
</dbReference>
<dbReference type="eggNOG" id="COG2207">
    <property type="taxonomic scope" value="Bacteria"/>
</dbReference>
<reference evidence="6" key="1">
    <citation type="submission" date="2009-12" db="EMBL/GenBank/DDBJ databases">
        <title>Sequence of Clostridiales genomosp. BVAB3 str. UPII9-5.</title>
        <authorList>
            <person name="Madupu R."/>
            <person name="Durkin A.S."/>
            <person name="Torralba M."/>
            <person name="Methe B."/>
            <person name="Sutton G.G."/>
            <person name="Strausberg R.L."/>
            <person name="Nelson K.E."/>
        </authorList>
    </citation>
    <scope>NUCLEOTIDE SEQUENCE [LARGE SCALE GENOMIC DNA]</scope>
    <source>
        <strain evidence="6">28L</strain>
    </source>
</reference>
<evidence type="ECO:0000256" key="2">
    <source>
        <dbReference type="ARBA" id="ARBA00023125"/>
    </source>
</evidence>
<organism evidence="5 6">
    <name type="scientific">Megasphaera lornae</name>
    <dbReference type="NCBI Taxonomy" id="1000568"/>
    <lineage>
        <taxon>Bacteria</taxon>
        <taxon>Bacillati</taxon>
        <taxon>Bacillota</taxon>
        <taxon>Negativicutes</taxon>
        <taxon>Veillonellales</taxon>
        <taxon>Veillonellaceae</taxon>
        <taxon>Megasphaera</taxon>
    </lineage>
</organism>
<dbReference type="GO" id="GO:0003700">
    <property type="term" value="F:DNA-binding transcription factor activity"/>
    <property type="evidence" value="ECO:0007669"/>
    <property type="project" value="InterPro"/>
</dbReference>
<dbReference type="Proteomes" id="UP000003242">
    <property type="component" value="Unassembled WGS sequence"/>
</dbReference>
<dbReference type="GO" id="GO:0043565">
    <property type="term" value="F:sequence-specific DNA binding"/>
    <property type="evidence" value="ECO:0007669"/>
    <property type="project" value="InterPro"/>
</dbReference>
<dbReference type="AlphaFoldDB" id="D3LW73"/>
<evidence type="ECO:0000313" key="6">
    <source>
        <dbReference type="Proteomes" id="UP000003242"/>
    </source>
</evidence>
<dbReference type="PROSITE" id="PS00041">
    <property type="entry name" value="HTH_ARAC_FAMILY_1"/>
    <property type="match status" value="1"/>
</dbReference>
<dbReference type="STRING" id="699218.HMPREF0889_1214"/>
<dbReference type="eggNOG" id="COG4936">
    <property type="taxonomic scope" value="Bacteria"/>
</dbReference>
<dbReference type="Pfam" id="PF12833">
    <property type="entry name" value="HTH_18"/>
    <property type="match status" value="1"/>
</dbReference>